<dbReference type="Gene3D" id="3.20.20.450">
    <property type="entry name" value="EAL domain"/>
    <property type="match status" value="1"/>
</dbReference>
<feature type="domain" description="EAL" evidence="1">
    <location>
        <begin position="196"/>
        <end position="450"/>
    </location>
</feature>
<dbReference type="EC" id="3.1.4.52" evidence="3"/>
<dbReference type="SUPFAM" id="SSF141868">
    <property type="entry name" value="EAL domain-like"/>
    <property type="match status" value="1"/>
</dbReference>
<sequence length="457" mass="51822">MDNYDVGRVITMKVAQRLLHLASSTLRSTKKVTRSHLLILIKKAVRRHSRAMRDAQIQIILTLDIDRFRQINFSLGYASGDLLLAEVAHRLRSIPNCSLAVRSGDDEFALVIHADHQEQLSQSLLQVQQLFEQSFMIQEHECYINVSMGMSAVELTPATVEQALKQADQALLAAKHTGKNKLVTYHSMLSPQQTSSMEMETELRKAILENQLILYYQPRLELSTGKIICLEALVRWNHPKLGMIPPNEFIPLAEESGLILPLGEWVLREACLQKMRWLDAGILDYQVAVNISPCQFQDENFSDKAIRIIEQTGINPAYLEFEITESSIMQNMENTIAVLEKLCKKGISISIDDFGIGYSSLNYLKHFPIHCLKIDRSFVKNIHSNKDDLAITNAIIHLGHALNVQVVAEGVEELSQLEILRETTCTTIQGYLLSPPVSVYEIEQSFHRYDNRPVMIS</sequence>
<dbReference type="Gene3D" id="3.30.70.270">
    <property type="match status" value="1"/>
</dbReference>
<keyword evidence="3" id="KW-0378">Hydrolase</keyword>
<evidence type="ECO:0000313" key="4">
    <source>
        <dbReference type="Proteomes" id="UP001260980"/>
    </source>
</evidence>
<dbReference type="Pfam" id="PF00563">
    <property type="entry name" value="EAL"/>
    <property type="match status" value="1"/>
</dbReference>
<feature type="domain" description="GGDEF" evidence="2">
    <location>
        <begin position="56"/>
        <end position="187"/>
    </location>
</feature>
<comment type="caution">
    <text evidence="3">The sequence shown here is derived from an EMBL/GenBank/DDBJ whole genome shotgun (WGS) entry which is preliminary data.</text>
</comment>
<evidence type="ECO:0000259" key="2">
    <source>
        <dbReference type="PROSITE" id="PS50887"/>
    </source>
</evidence>
<proteinExistence type="predicted"/>
<dbReference type="PROSITE" id="PS50883">
    <property type="entry name" value="EAL"/>
    <property type="match status" value="1"/>
</dbReference>
<keyword evidence="3" id="KW-0548">Nucleotidyltransferase</keyword>
<accession>A0ABU3RG04</accession>
<keyword evidence="3" id="KW-0808">Transferase</keyword>
<dbReference type="PANTHER" id="PTHR44757:SF2">
    <property type="entry name" value="BIOFILM ARCHITECTURE MAINTENANCE PROTEIN MBAA"/>
    <property type="match status" value="1"/>
</dbReference>
<dbReference type="RefSeq" id="WP_315953149.1">
    <property type="nucleotide sequence ID" value="NZ_JAWCUD010000006.1"/>
</dbReference>
<dbReference type="Proteomes" id="UP001260980">
    <property type="component" value="Unassembled WGS sequence"/>
</dbReference>
<dbReference type="EC" id="2.7.7.65" evidence="3"/>
<reference evidence="3 4" key="1">
    <citation type="submission" date="2023-10" db="EMBL/GenBank/DDBJ databases">
        <title>Paenibacillus strain PFR10 Genome sequencing and assembly.</title>
        <authorList>
            <person name="Kim I."/>
        </authorList>
    </citation>
    <scope>NUCLEOTIDE SEQUENCE [LARGE SCALE GENOMIC DNA]</scope>
    <source>
        <strain evidence="3 4">PFR10</strain>
    </source>
</reference>
<dbReference type="InterPro" id="IPR029787">
    <property type="entry name" value="Nucleotide_cyclase"/>
</dbReference>
<evidence type="ECO:0000313" key="3">
    <source>
        <dbReference type="EMBL" id="MDU0202959.1"/>
    </source>
</evidence>
<dbReference type="EMBL" id="JAWCUD010000006">
    <property type="protein sequence ID" value="MDU0202959.1"/>
    <property type="molecule type" value="Genomic_DNA"/>
</dbReference>
<dbReference type="SUPFAM" id="SSF55073">
    <property type="entry name" value="Nucleotide cyclase"/>
    <property type="match status" value="1"/>
</dbReference>
<dbReference type="GO" id="GO:0071111">
    <property type="term" value="F:cyclic-guanylate-specific phosphodiesterase activity"/>
    <property type="evidence" value="ECO:0007669"/>
    <property type="project" value="UniProtKB-EC"/>
</dbReference>
<dbReference type="InterPro" id="IPR043128">
    <property type="entry name" value="Rev_trsase/Diguanyl_cyclase"/>
</dbReference>
<name>A0ABU3RG04_9BACL</name>
<dbReference type="InterPro" id="IPR000160">
    <property type="entry name" value="GGDEF_dom"/>
</dbReference>
<gene>
    <name evidence="3" type="ORF">RQP52_17945</name>
</gene>
<dbReference type="InterPro" id="IPR052155">
    <property type="entry name" value="Biofilm_reg_signaling"/>
</dbReference>
<dbReference type="CDD" id="cd01949">
    <property type="entry name" value="GGDEF"/>
    <property type="match status" value="1"/>
</dbReference>
<dbReference type="InterPro" id="IPR035919">
    <property type="entry name" value="EAL_sf"/>
</dbReference>
<dbReference type="InterPro" id="IPR001633">
    <property type="entry name" value="EAL_dom"/>
</dbReference>
<dbReference type="SMART" id="SM00052">
    <property type="entry name" value="EAL"/>
    <property type="match status" value="1"/>
</dbReference>
<dbReference type="NCBIfam" id="TIGR00254">
    <property type="entry name" value="GGDEF"/>
    <property type="match status" value="1"/>
</dbReference>
<dbReference type="GO" id="GO:0052621">
    <property type="term" value="F:diguanylate cyclase activity"/>
    <property type="evidence" value="ECO:0007669"/>
    <property type="project" value="UniProtKB-EC"/>
</dbReference>
<protein>
    <submittedName>
        <fullName evidence="3">Bifunctional diguanylate cyclase/phosphodiesterase</fullName>
        <ecNumber evidence="3">2.7.7.65</ecNumber>
        <ecNumber evidence="3">3.1.4.52</ecNumber>
    </submittedName>
</protein>
<dbReference type="CDD" id="cd01948">
    <property type="entry name" value="EAL"/>
    <property type="match status" value="1"/>
</dbReference>
<dbReference type="PROSITE" id="PS50887">
    <property type="entry name" value="GGDEF"/>
    <property type="match status" value="1"/>
</dbReference>
<keyword evidence="4" id="KW-1185">Reference proteome</keyword>
<dbReference type="SMART" id="SM00267">
    <property type="entry name" value="GGDEF"/>
    <property type="match status" value="1"/>
</dbReference>
<organism evidence="3 4">
    <name type="scientific">Paenibacillus violae</name>
    <dbReference type="NCBI Taxonomy" id="3077234"/>
    <lineage>
        <taxon>Bacteria</taxon>
        <taxon>Bacillati</taxon>
        <taxon>Bacillota</taxon>
        <taxon>Bacilli</taxon>
        <taxon>Bacillales</taxon>
        <taxon>Paenibacillaceae</taxon>
        <taxon>Paenibacillus</taxon>
    </lineage>
</organism>
<evidence type="ECO:0000259" key="1">
    <source>
        <dbReference type="PROSITE" id="PS50883"/>
    </source>
</evidence>
<dbReference type="PANTHER" id="PTHR44757">
    <property type="entry name" value="DIGUANYLATE CYCLASE DGCP"/>
    <property type="match status" value="1"/>
</dbReference>
<dbReference type="Pfam" id="PF00990">
    <property type="entry name" value="GGDEF"/>
    <property type="match status" value="1"/>
</dbReference>